<organism evidence="1">
    <name type="scientific">Prymnesium polylepis</name>
    <dbReference type="NCBI Taxonomy" id="72548"/>
    <lineage>
        <taxon>Eukaryota</taxon>
        <taxon>Haptista</taxon>
        <taxon>Haptophyta</taxon>
        <taxon>Prymnesiophyceae</taxon>
        <taxon>Prymnesiales</taxon>
        <taxon>Prymnesiaceae</taxon>
        <taxon>Prymnesium</taxon>
    </lineage>
</organism>
<gene>
    <name evidence="1" type="ORF">CPOL0286_LOCUS12473</name>
</gene>
<sequence length="378" mass="41247">MTPDAKIFLDVDDLTSGKGAEFVDKALATLVFISDGYFSSPNCMREFMRAVVTKQPMISLIELEAKKGGITREEVERHLLHNDLGFYRKCGLEAEVLEWGFAIPTADELFTALFAKEPIQWNRIGFFQDVSMRLIANHVIKPGGGGTLADEECGVGQPRSSTKSGIELPDDTYLQGEVSMMQPKVGPPQRGHAFHVYCSEHNEGAAALMAEVSTKLSLQLALTSDIEQLQVCDCILVCLTALTWTRGKASEAFASQVQHAMAMKVPLLLAHEMPGVDASERNAIEFDAFFTFQDGTTPQGLLQGGIYDQIAVPLKGGAWRRASLVVLARALAGLATEEEERERVLEAHAGLIRGVKQVVLTARTNLFGTMRTKASPCS</sequence>
<reference evidence="1" key="1">
    <citation type="submission" date="2021-01" db="EMBL/GenBank/DDBJ databases">
        <authorList>
            <person name="Corre E."/>
            <person name="Pelletier E."/>
            <person name="Niang G."/>
            <person name="Scheremetjew M."/>
            <person name="Finn R."/>
            <person name="Kale V."/>
            <person name="Holt S."/>
            <person name="Cochrane G."/>
            <person name="Meng A."/>
            <person name="Brown T."/>
            <person name="Cohen L."/>
        </authorList>
    </citation>
    <scope>NUCLEOTIDE SEQUENCE</scope>
    <source>
        <strain evidence="1">UIO037</strain>
    </source>
</reference>
<protein>
    <recommendedName>
        <fullName evidence="2">TIR domain-containing protein</fullName>
    </recommendedName>
</protein>
<name>A0A7S4IS68_9EUKA</name>
<proteinExistence type="predicted"/>
<dbReference type="EMBL" id="HBKO01027156">
    <property type="protein sequence ID" value="CAE2238135.1"/>
    <property type="molecule type" value="Transcribed_RNA"/>
</dbReference>
<dbReference type="AlphaFoldDB" id="A0A7S4IS68"/>
<evidence type="ECO:0000313" key="1">
    <source>
        <dbReference type="EMBL" id="CAE2238135.1"/>
    </source>
</evidence>
<evidence type="ECO:0008006" key="2">
    <source>
        <dbReference type="Google" id="ProtNLM"/>
    </source>
</evidence>
<accession>A0A7S4IS68</accession>